<dbReference type="SUPFAM" id="SSF46689">
    <property type="entry name" value="Homeodomain-like"/>
    <property type="match status" value="1"/>
</dbReference>
<dbReference type="KEGG" id="toy:FO059_17415"/>
<dbReference type="GO" id="GO:0000976">
    <property type="term" value="F:transcription cis-regulatory region binding"/>
    <property type="evidence" value="ECO:0007669"/>
    <property type="project" value="TreeGrafter"/>
</dbReference>
<evidence type="ECO:0000256" key="3">
    <source>
        <dbReference type="ARBA" id="ARBA00023163"/>
    </source>
</evidence>
<feature type="domain" description="HTH tetR-type" evidence="5">
    <location>
        <begin position="157"/>
        <end position="217"/>
    </location>
</feature>
<dbReference type="InterPro" id="IPR050109">
    <property type="entry name" value="HTH-type_TetR-like_transc_reg"/>
</dbReference>
<organism evidence="6 7">
    <name type="scientific">Tomitella fengzijianii</name>
    <dbReference type="NCBI Taxonomy" id="2597660"/>
    <lineage>
        <taxon>Bacteria</taxon>
        <taxon>Bacillati</taxon>
        <taxon>Actinomycetota</taxon>
        <taxon>Actinomycetes</taxon>
        <taxon>Mycobacteriales</taxon>
        <taxon>Tomitella</taxon>
    </lineage>
</organism>
<gene>
    <name evidence="6" type="ORF">FO059_17415</name>
</gene>
<protein>
    <submittedName>
        <fullName evidence="6">TetR family transcriptional regulator</fullName>
    </submittedName>
</protein>
<accession>A0A516X6U2</accession>
<keyword evidence="3" id="KW-0804">Transcription</keyword>
<evidence type="ECO:0000313" key="6">
    <source>
        <dbReference type="EMBL" id="QDQ98792.1"/>
    </source>
</evidence>
<evidence type="ECO:0000256" key="4">
    <source>
        <dbReference type="PROSITE-ProRule" id="PRU00335"/>
    </source>
</evidence>
<dbReference type="GO" id="GO:0003700">
    <property type="term" value="F:DNA-binding transcription factor activity"/>
    <property type="evidence" value="ECO:0007669"/>
    <property type="project" value="TreeGrafter"/>
</dbReference>
<dbReference type="OrthoDB" id="3210235at2"/>
<dbReference type="InterPro" id="IPR001647">
    <property type="entry name" value="HTH_TetR"/>
</dbReference>
<keyword evidence="7" id="KW-1185">Reference proteome</keyword>
<evidence type="ECO:0000259" key="5">
    <source>
        <dbReference type="PROSITE" id="PS50977"/>
    </source>
</evidence>
<dbReference type="PROSITE" id="PS50977">
    <property type="entry name" value="HTH_TETR_2"/>
    <property type="match status" value="1"/>
</dbReference>
<dbReference type="Proteomes" id="UP000317344">
    <property type="component" value="Chromosome"/>
</dbReference>
<dbReference type="Gene3D" id="1.10.357.10">
    <property type="entry name" value="Tetracycline Repressor, domain 2"/>
    <property type="match status" value="1"/>
</dbReference>
<proteinExistence type="predicted"/>
<dbReference type="PANTHER" id="PTHR30055">
    <property type="entry name" value="HTH-TYPE TRANSCRIPTIONAL REGULATOR RUTR"/>
    <property type="match status" value="1"/>
</dbReference>
<name>A0A516X6U2_9ACTN</name>
<dbReference type="PRINTS" id="PR00455">
    <property type="entry name" value="HTHTETR"/>
</dbReference>
<sequence length="345" mass="38221">MRVPRTMSKPVTGADGGAEWTTPEVAEFMGISRQAINRRVHSRKLIGYLERGVTRFPRWQFDMANRSVHPEVEELLAALDADIPLADTARWATLRVAGMDATPAELLLIPACKDTALDLARRYRPGDDGDGAGAASAVQSSEGVYNWLPTTVRDGAVDPRNAILRAAAELFARRGPAKVSLREVAAAADVPYSLIYRFYRTKENLLVSVMTLFVNYGGERITGMEGPYEALDLSFAADSGQFGRMLTWAIFDGAKPERLFGDGIEAFGYRKHIEDLWDDPRPPGVRHDFDPRLLASLIALVSLGWDFYGPYLTTLAGLGDRDDDDLRDEVIDLLKVLMYAARPRD</sequence>
<reference evidence="6 7" key="1">
    <citation type="submission" date="2019-07" db="EMBL/GenBank/DDBJ databases">
        <title>Tomitella cavernea sp. nov., an actinomycete isolated from soil.</title>
        <authorList>
            <person name="Cheng J."/>
        </authorList>
    </citation>
    <scope>NUCLEOTIDE SEQUENCE [LARGE SCALE GENOMIC DNA]</scope>
    <source>
        <strain evidence="6 7">HY188</strain>
    </source>
</reference>
<dbReference type="Pfam" id="PF00440">
    <property type="entry name" value="TetR_N"/>
    <property type="match status" value="1"/>
</dbReference>
<feature type="DNA-binding region" description="H-T-H motif" evidence="4">
    <location>
        <begin position="180"/>
        <end position="199"/>
    </location>
</feature>
<dbReference type="PANTHER" id="PTHR30055:SF234">
    <property type="entry name" value="HTH-TYPE TRANSCRIPTIONAL REGULATOR BETI"/>
    <property type="match status" value="1"/>
</dbReference>
<keyword evidence="1" id="KW-0805">Transcription regulation</keyword>
<dbReference type="EMBL" id="CP041765">
    <property type="protein sequence ID" value="QDQ98792.1"/>
    <property type="molecule type" value="Genomic_DNA"/>
</dbReference>
<dbReference type="InterPro" id="IPR009057">
    <property type="entry name" value="Homeodomain-like_sf"/>
</dbReference>
<evidence type="ECO:0000256" key="1">
    <source>
        <dbReference type="ARBA" id="ARBA00023015"/>
    </source>
</evidence>
<evidence type="ECO:0000256" key="2">
    <source>
        <dbReference type="ARBA" id="ARBA00023125"/>
    </source>
</evidence>
<evidence type="ECO:0000313" key="7">
    <source>
        <dbReference type="Proteomes" id="UP000317344"/>
    </source>
</evidence>
<reference evidence="6 7" key="2">
    <citation type="submission" date="2019-07" db="EMBL/GenBank/DDBJ databases">
        <authorList>
            <person name="Huang Y."/>
        </authorList>
    </citation>
    <scope>NUCLEOTIDE SEQUENCE [LARGE SCALE GENOMIC DNA]</scope>
    <source>
        <strain evidence="6 7">HY188</strain>
    </source>
</reference>
<dbReference type="AlphaFoldDB" id="A0A516X6U2"/>
<keyword evidence="2 4" id="KW-0238">DNA-binding</keyword>